<organism evidence="3 4">
    <name type="scientific">Kineobactrum salinum</name>
    <dbReference type="NCBI Taxonomy" id="2708301"/>
    <lineage>
        <taxon>Bacteria</taxon>
        <taxon>Pseudomonadati</taxon>
        <taxon>Pseudomonadota</taxon>
        <taxon>Gammaproteobacteria</taxon>
        <taxon>Cellvibrionales</taxon>
        <taxon>Halieaceae</taxon>
        <taxon>Kineobactrum</taxon>
    </lineage>
</organism>
<accession>A0A6C0U7N6</accession>
<dbReference type="AlphaFoldDB" id="A0A6C0U7N6"/>
<dbReference type="InterPro" id="IPR036188">
    <property type="entry name" value="FAD/NAD-bd_sf"/>
</dbReference>
<dbReference type="Pfam" id="PF01266">
    <property type="entry name" value="DAO"/>
    <property type="match status" value="1"/>
</dbReference>
<keyword evidence="4" id="KW-1185">Reference proteome</keyword>
<evidence type="ECO:0000313" key="4">
    <source>
        <dbReference type="Proteomes" id="UP000477680"/>
    </source>
</evidence>
<dbReference type="GO" id="GO:0016491">
    <property type="term" value="F:oxidoreductase activity"/>
    <property type="evidence" value="ECO:0007669"/>
    <property type="project" value="UniProtKB-KW"/>
</dbReference>
<protein>
    <submittedName>
        <fullName evidence="3">FAD-binding oxidoreductase</fullName>
    </submittedName>
</protein>
<keyword evidence="1" id="KW-0560">Oxidoreductase</keyword>
<dbReference type="SUPFAM" id="SSF51971">
    <property type="entry name" value="Nucleotide-binding domain"/>
    <property type="match status" value="1"/>
</dbReference>
<proteinExistence type="predicted"/>
<evidence type="ECO:0000313" key="3">
    <source>
        <dbReference type="EMBL" id="QIB66465.1"/>
    </source>
</evidence>
<dbReference type="InterPro" id="IPR006076">
    <property type="entry name" value="FAD-dep_OxRdtase"/>
</dbReference>
<dbReference type="Gene3D" id="3.30.9.10">
    <property type="entry name" value="D-Amino Acid Oxidase, subunit A, domain 2"/>
    <property type="match status" value="1"/>
</dbReference>
<reference evidence="3 4" key="1">
    <citation type="submission" date="2020-02" db="EMBL/GenBank/DDBJ databases">
        <title>Genome sequencing for Kineobactrum sp. M2.</title>
        <authorList>
            <person name="Park S.-J."/>
        </authorList>
    </citation>
    <scope>NUCLEOTIDE SEQUENCE [LARGE SCALE GENOMIC DNA]</scope>
    <source>
        <strain evidence="3 4">M2</strain>
    </source>
</reference>
<evidence type="ECO:0000256" key="1">
    <source>
        <dbReference type="ARBA" id="ARBA00023002"/>
    </source>
</evidence>
<feature type="domain" description="FAD dependent oxidoreductase" evidence="2">
    <location>
        <begin position="25"/>
        <end position="148"/>
    </location>
</feature>
<dbReference type="Gene3D" id="3.50.50.60">
    <property type="entry name" value="FAD/NAD(P)-binding domain"/>
    <property type="match status" value="1"/>
</dbReference>
<gene>
    <name evidence="3" type="ORF">G3T16_14710</name>
</gene>
<evidence type="ECO:0000259" key="2">
    <source>
        <dbReference type="Pfam" id="PF01266"/>
    </source>
</evidence>
<dbReference type="KEGG" id="kim:G3T16_14710"/>
<dbReference type="EMBL" id="CP048711">
    <property type="protein sequence ID" value="QIB66465.1"/>
    <property type="molecule type" value="Genomic_DNA"/>
</dbReference>
<name>A0A6C0U7N6_9GAMM</name>
<sequence>MATHTDSGQLWPGLAGSYYRLPLAMVATAPLAAAQAAALLPGGMPLADSSPYNLFWIMLDRERRLVASLPPSLLRPDSPSRVAAPLQARLQRLFPGLGTLPWDKVWTGWVDMVPDRLPRIFQPVPNLYVPLGYSGQGIVNATVLGRELGGAIAKDDFADCAFAITDIRPAPLAGLLPRLTQAVIFPLIRTGNRLFL</sequence>
<dbReference type="Proteomes" id="UP000477680">
    <property type="component" value="Chromosome"/>
</dbReference>